<keyword evidence="1" id="KW-0560">Oxidoreductase</keyword>
<evidence type="ECO:0000259" key="2">
    <source>
        <dbReference type="Pfam" id="PF03807"/>
    </source>
</evidence>
<dbReference type="InterPro" id="IPR010185">
    <property type="entry name" value="NpdG"/>
</dbReference>
<dbReference type="GO" id="GO:0006740">
    <property type="term" value="P:NADPH regeneration"/>
    <property type="evidence" value="ECO:0007669"/>
    <property type="project" value="InterPro"/>
</dbReference>
<dbReference type="SUPFAM" id="SSF51735">
    <property type="entry name" value="NAD(P)-binding Rossmann-fold domains"/>
    <property type="match status" value="1"/>
</dbReference>
<dbReference type="InterPro" id="IPR028939">
    <property type="entry name" value="P5C_Rdtase_cat_N"/>
</dbReference>
<dbReference type="InterPro" id="IPR051267">
    <property type="entry name" value="STEAP_metalloreductase"/>
</dbReference>
<dbReference type="InterPro" id="IPR036291">
    <property type="entry name" value="NAD(P)-bd_dom_sf"/>
</dbReference>
<evidence type="ECO:0000313" key="3">
    <source>
        <dbReference type="EMBL" id="SVB92348.1"/>
    </source>
</evidence>
<reference evidence="3" key="1">
    <citation type="submission" date="2018-05" db="EMBL/GenBank/DDBJ databases">
        <authorList>
            <person name="Lanie J.A."/>
            <person name="Ng W.-L."/>
            <person name="Kazmierczak K.M."/>
            <person name="Andrzejewski T.M."/>
            <person name="Davidsen T.M."/>
            <person name="Wayne K.J."/>
            <person name="Tettelin H."/>
            <person name="Glass J.I."/>
            <person name="Rusch D."/>
            <person name="Podicherti R."/>
            <person name="Tsui H.-C.T."/>
            <person name="Winkler M.E."/>
        </authorList>
    </citation>
    <scope>NUCLEOTIDE SEQUENCE</scope>
</reference>
<dbReference type="GO" id="GO:0050661">
    <property type="term" value="F:NADP binding"/>
    <property type="evidence" value="ECO:0007669"/>
    <property type="project" value="InterPro"/>
</dbReference>
<protein>
    <recommendedName>
        <fullName evidence="2">Pyrroline-5-carboxylate reductase catalytic N-terminal domain-containing protein</fullName>
    </recommendedName>
</protein>
<proteinExistence type="predicted"/>
<dbReference type="AlphaFoldDB" id="A0A382HYI6"/>
<dbReference type="PANTHER" id="PTHR14239">
    <property type="entry name" value="DUDULIN-RELATED"/>
    <property type="match status" value="1"/>
</dbReference>
<dbReference type="NCBIfam" id="TIGR01915">
    <property type="entry name" value="npdG"/>
    <property type="match status" value="1"/>
</dbReference>
<sequence>VAKKKIISLLGGTGDLGTGLASRLLNSGYKVIIGSRTLEKAKRAEQSLGSNVEGMINKDAASQGEIVILTVPFAHQRSIVEECKLEIRGKLFIDTTVPLIPPKVATVQLPEAGSAAQISQNILGDEVRVVSAFQNISAELLQSDHKIDCDVLVCGNKKESREEVIDLINSIGMKGWHAGMLANSAAVEAMTSVLISINKHHSISHSGIKVTGLKD</sequence>
<dbReference type="GO" id="GO:0016651">
    <property type="term" value="F:oxidoreductase activity, acting on NAD(P)H"/>
    <property type="evidence" value="ECO:0007669"/>
    <property type="project" value="InterPro"/>
</dbReference>
<organism evidence="3">
    <name type="scientific">marine metagenome</name>
    <dbReference type="NCBI Taxonomy" id="408172"/>
    <lineage>
        <taxon>unclassified sequences</taxon>
        <taxon>metagenomes</taxon>
        <taxon>ecological metagenomes</taxon>
    </lineage>
</organism>
<dbReference type="PANTHER" id="PTHR14239:SF0">
    <property type="entry name" value="F420-DEPENDENT NADP REDUCTASE"/>
    <property type="match status" value="1"/>
</dbReference>
<gene>
    <name evidence="3" type="ORF">METZ01_LOCUS245202</name>
</gene>
<dbReference type="Pfam" id="PF03807">
    <property type="entry name" value="F420_oxidored"/>
    <property type="match status" value="1"/>
</dbReference>
<dbReference type="GO" id="GO:0052851">
    <property type="term" value="F:ferric-chelate reductase (NADPH) activity"/>
    <property type="evidence" value="ECO:0007669"/>
    <property type="project" value="TreeGrafter"/>
</dbReference>
<accession>A0A382HYI6</accession>
<dbReference type="GO" id="GO:0015677">
    <property type="term" value="P:copper ion import"/>
    <property type="evidence" value="ECO:0007669"/>
    <property type="project" value="TreeGrafter"/>
</dbReference>
<dbReference type="EMBL" id="UINC01064058">
    <property type="protein sequence ID" value="SVB92348.1"/>
    <property type="molecule type" value="Genomic_DNA"/>
</dbReference>
<evidence type="ECO:0000256" key="1">
    <source>
        <dbReference type="ARBA" id="ARBA00023002"/>
    </source>
</evidence>
<dbReference type="GO" id="GO:0070967">
    <property type="term" value="F:coenzyme F420 binding"/>
    <property type="evidence" value="ECO:0007669"/>
    <property type="project" value="InterPro"/>
</dbReference>
<feature type="non-terminal residue" evidence="3">
    <location>
        <position position="1"/>
    </location>
</feature>
<name>A0A382HYI6_9ZZZZ</name>
<dbReference type="GO" id="GO:0008823">
    <property type="term" value="F:cupric reductase (NADH) activity"/>
    <property type="evidence" value="ECO:0007669"/>
    <property type="project" value="TreeGrafter"/>
</dbReference>
<dbReference type="GO" id="GO:0005886">
    <property type="term" value="C:plasma membrane"/>
    <property type="evidence" value="ECO:0007669"/>
    <property type="project" value="TreeGrafter"/>
</dbReference>
<dbReference type="Gene3D" id="3.40.50.720">
    <property type="entry name" value="NAD(P)-binding Rossmann-like Domain"/>
    <property type="match status" value="1"/>
</dbReference>
<feature type="domain" description="Pyrroline-5-carboxylate reductase catalytic N-terminal" evidence="2">
    <location>
        <begin position="7"/>
        <end position="98"/>
    </location>
</feature>